<organism evidence="2 3">
    <name type="scientific">Seiridium unicorne</name>
    <dbReference type="NCBI Taxonomy" id="138068"/>
    <lineage>
        <taxon>Eukaryota</taxon>
        <taxon>Fungi</taxon>
        <taxon>Dikarya</taxon>
        <taxon>Ascomycota</taxon>
        <taxon>Pezizomycotina</taxon>
        <taxon>Sordariomycetes</taxon>
        <taxon>Xylariomycetidae</taxon>
        <taxon>Amphisphaeriales</taxon>
        <taxon>Sporocadaceae</taxon>
        <taxon>Seiridium</taxon>
    </lineage>
</organism>
<name>A0ABR2V1U1_9PEZI</name>
<proteinExistence type="predicted"/>
<evidence type="ECO:0000313" key="3">
    <source>
        <dbReference type="Proteomes" id="UP001408356"/>
    </source>
</evidence>
<feature type="chain" id="PRO_5045201502" evidence="1">
    <location>
        <begin position="23"/>
        <end position="201"/>
    </location>
</feature>
<reference evidence="2 3" key="1">
    <citation type="journal article" date="2024" name="J. Plant Pathol.">
        <title>Sequence and assembly of the genome of Seiridium unicorne, isolate CBS 538.82, causal agent of cypress canker disease.</title>
        <authorList>
            <person name="Scali E."/>
            <person name="Rocca G.D."/>
            <person name="Danti R."/>
            <person name="Garbelotto M."/>
            <person name="Barberini S."/>
            <person name="Baroncelli R."/>
            <person name="Emiliani G."/>
        </authorList>
    </citation>
    <scope>NUCLEOTIDE SEQUENCE [LARGE SCALE GENOMIC DNA]</scope>
    <source>
        <strain evidence="2 3">BM-138-508</strain>
    </source>
</reference>
<sequence>MAWDPAKGLGVALLTLFFTAETEWHYKYCLKQTTIKIAAEMDQAWPEQSPTKEYLRIRIFSALWEEMFGEPSPVDAQLAGLSHFGPRWDGFDDFINFLKGAPALIKADLKKVLKDLDDFLKEESSEHGPESPAVAPTPGMFTIESPVVSTTANQSTLSIAITVRLEGSARINRIEVNAKIMDNQRGWKNSIGLGGWGKGEG</sequence>
<dbReference type="EMBL" id="JARVKF010000223">
    <property type="protein sequence ID" value="KAK9420826.1"/>
    <property type="molecule type" value="Genomic_DNA"/>
</dbReference>
<protein>
    <submittedName>
        <fullName evidence="2">Uncharacterized protein</fullName>
    </submittedName>
</protein>
<keyword evidence="1" id="KW-0732">Signal</keyword>
<evidence type="ECO:0000256" key="1">
    <source>
        <dbReference type="SAM" id="SignalP"/>
    </source>
</evidence>
<feature type="signal peptide" evidence="1">
    <location>
        <begin position="1"/>
        <end position="22"/>
    </location>
</feature>
<comment type="caution">
    <text evidence="2">The sequence shown here is derived from an EMBL/GenBank/DDBJ whole genome shotgun (WGS) entry which is preliminary data.</text>
</comment>
<gene>
    <name evidence="2" type="ORF">SUNI508_00917</name>
</gene>
<dbReference type="Proteomes" id="UP001408356">
    <property type="component" value="Unassembled WGS sequence"/>
</dbReference>
<evidence type="ECO:0000313" key="2">
    <source>
        <dbReference type="EMBL" id="KAK9420826.1"/>
    </source>
</evidence>
<keyword evidence="3" id="KW-1185">Reference proteome</keyword>
<accession>A0ABR2V1U1</accession>